<dbReference type="Gene3D" id="3.40.50.720">
    <property type="entry name" value="NAD(P)-binding Rossmann-like Domain"/>
    <property type="match status" value="2"/>
</dbReference>
<dbReference type="SUPFAM" id="SSF51735">
    <property type="entry name" value="NAD(P)-binding Rossmann-fold domains"/>
    <property type="match status" value="2"/>
</dbReference>
<gene>
    <name evidence="1" type="ORF">TDIB3V08_LOCUS4985</name>
</gene>
<accession>A0A7R8ZB21</accession>
<dbReference type="Pfam" id="PF00106">
    <property type="entry name" value="adh_short"/>
    <property type="match status" value="1"/>
</dbReference>
<dbReference type="InterPro" id="IPR052992">
    <property type="entry name" value="SDR_member_12"/>
</dbReference>
<name>A0A7R8ZB21_TIMDO</name>
<sequence length="440" mass="49164">MKKAHLGKGRIQCTKFGDLCEPDGFIAGANSGIGKCVAQEIAQRGGTVHMLCRNPQSAETAKNEISEATNNQNVYVHILDMSQPRSVFKFAKEFQIQNEKLDVLVSLGELEETGNFYHRYRSSPWFQVNNAGCMVNSREVDGDGLERNFATNTLGPHILTKLLIPALKNAHTGTQEVSILGHQCSYRHSRSEYSRSSALIPALKEYSLSSVLIPALKEYSLSSVLIPALKEYSLSSVLIPALKNTHTGTQEWTQNRSTDSLWLELFRSDKPRILMVSSGGMLVQKLNAEDLQFEKMAPFDGTMAYSQNKRQQVIMMECLAREHPDIFLAAMHPGWADTPAVRSAMPDFYQRMKDRLRTAEQGADTAVWLAISDTALKHPSGLFFQGHFPHTQSCNLSGGGYVPDRSPVPTHLPLAWTKTTKDQDEQFITQLNELLNKFKD</sequence>
<reference evidence="1" key="1">
    <citation type="submission" date="2020-11" db="EMBL/GenBank/DDBJ databases">
        <authorList>
            <person name="Tran Van P."/>
        </authorList>
    </citation>
    <scope>NUCLEOTIDE SEQUENCE</scope>
</reference>
<protein>
    <recommendedName>
        <fullName evidence="2">Dehydrogenase/reductase SDR family member 12</fullName>
    </recommendedName>
</protein>
<dbReference type="EMBL" id="OA566327">
    <property type="protein sequence ID" value="CAD7198707.1"/>
    <property type="molecule type" value="Genomic_DNA"/>
</dbReference>
<proteinExistence type="predicted"/>
<organism evidence="1">
    <name type="scientific">Timema douglasi</name>
    <name type="common">Walking stick</name>
    <dbReference type="NCBI Taxonomy" id="61478"/>
    <lineage>
        <taxon>Eukaryota</taxon>
        <taxon>Metazoa</taxon>
        <taxon>Ecdysozoa</taxon>
        <taxon>Arthropoda</taxon>
        <taxon>Hexapoda</taxon>
        <taxon>Insecta</taxon>
        <taxon>Pterygota</taxon>
        <taxon>Neoptera</taxon>
        <taxon>Polyneoptera</taxon>
        <taxon>Phasmatodea</taxon>
        <taxon>Timematodea</taxon>
        <taxon>Timematoidea</taxon>
        <taxon>Timematidae</taxon>
        <taxon>Timema</taxon>
    </lineage>
</organism>
<dbReference type="AlphaFoldDB" id="A0A7R8ZB21"/>
<evidence type="ECO:0008006" key="2">
    <source>
        <dbReference type="Google" id="ProtNLM"/>
    </source>
</evidence>
<dbReference type="InterPro" id="IPR002347">
    <property type="entry name" value="SDR_fam"/>
</dbReference>
<evidence type="ECO:0000313" key="1">
    <source>
        <dbReference type="EMBL" id="CAD7198707.1"/>
    </source>
</evidence>
<dbReference type="PANTHER" id="PTHR44656">
    <property type="entry name" value="DEHYDROGENASE/REDUCTASE SDR FAMILY MEMBER 12"/>
    <property type="match status" value="1"/>
</dbReference>
<dbReference type="InterPro" id="IPR036291">
    <property type="entry name" value="NAD(P)-bd_dom_sf"/>
</dbReference>
<dbReference type="PANTHER" id="PTHR44656:SF7">
    <property type="entry name" value="DEHYDROGENASE_REDUCTASE SDR FAMILY MEMBER 12"/>
    <property type="match status" value="1"/>
</dbReference>